<dbReference type="AlphaFoldDB" id="R9P5H5"/>
<feature type="compositionally biased region" description="Basic and acidic residues" evidence="1">
    <location>
        <begin position="114"/>
        <end position="128"/>
    </location>
</feature>
<dbReference type="RefSeq" id="XP_012190203.1">
    <property type="nucleotide sequence ID" value="XM_012334813.1"/>
</dbReference>
<keyword evidence="2" id="KW-0255">Endonuclease</keyword>
<organism evidence="2 3">
    <name type="scientific">Pseudozyma hubeiensis (strain SY62)</name>
    <name type="common">Yeast</name>
    <dbReference type="NCBI Taxonomy" id="1305764"/>
    <lineage>
        <taxon>Eukaryota</taxon>
        <taxon>Fungi</taxon>
        <taxon>Dikarya</taxon>
        <taxon>Basidiomycota</taxon>
        <taxon>Ustilaginomycotina</taxon>
        <taxon>Ustilaginomycetes</taxon>
        <taxon>Ustilaginales</taxon>
        <taxon>Ustilaginaceae</taxon>
        <taxon>Pseudozyma</taxon>
    </lineage>
</organism>
<dbReference type="GeneID" id="24109482"/>
<accession>R9P5H5</accession>
<sequence>MPRRSSPAVVVAVPTPAIVSARDMETEERDDFEEAEVDDDVTVELIKSVKAEMGRVEGGKVDAETDSSSEAAECVDEMGACESMSVWKDDANASSVGGSGEKRRDVPLYPFGREPYDDRLEDGRNQSE</sequence>
<evidence type="ECO:0000313" key="3">
    <source>
        <dbReference type="Proteomes" id="UP000014071"/>
    </source>
</evidence>
<evidence type="ECO:0000256" key="1">
    <source>
        <dbReference type="SAM" id="MobiDB-lite"/>
    </source>
</evidence>
<proteinExistence type="predicted"/>
<dbReference type="HOGENOM" id="CLU_1960544_0_0_1"/>
<dbReference type="EMBL" id="DF238805">
    <property type="protein sequence ID" value="GAC96616.1"/>
    <property type="molecule type" value="Genomic_DNA"/>
</dbReference>
<protein>
    <submittedName>
        <fullName evidence="2">tRNA-splicing endonuclease</fullName>
    </submittedName>
</protein>
<dbReference type="Proteomes" id="UP000014071">
    <property type="component" value="Unassembled WGS sequence"/>
</dbReference>
<name>R9P5H5_PSEHS</name>
<keyword evidence="2" id="KW-0540">Nuclease</keyword>
<feature type="region of interest" description="Disordered" evidence="1">
    <location>
        <begin position="90"/>
        <end position="128"/>
    </location>
</feature>
<gene>
    <name evidence="2" type="ORF">PHSY_004199</name>
</gene>
<keyword evidence="2" id="KW-0378">Hydrolase</keyword>
<reference evidence="3" key="1">
    <citation type="journal article" date="2013" name="Genome Announc.">
        <title>Draft genome sequence of the basidiomycetous yeast-like fungus Pseudozyma hubeiensis SY62, which produces an abundant amount of the biosurfactant mannosylerythritol lipids.</title>
        <authorList>
            <person name="Konishi M."/>
            <person name="Hatada Y."/>
            <person name="Horiuchi J."/>
        </authorList>
    </citation>
    <scope>NUCLEOTIDE SEQUENCE [LARGE SCALE GENOMIC DNA]</scope>
    <source>
        <strain evidence="3">SY62</strain>
    </source>
</reference>
<evidence type="ECO:0000313" key="2">
    <source>
        <dbReference type="EMBL" id="GAC96616.1"/>
    </source>
</evidence>
<dbReference type="GO" id="GO:0004519">
    <property type="term" value="F:endonuclease activity"/>
    <property type="evidence" value="ECO:0007669"/>
    <property type="project" value="UniProtKB-KW"/>
</dbReference>
<keyword evidence="3" id="KW-1185">Reference proteome</keyword>
<dbReference type="OrthoDB" id="10395258at2759"/>